<keyword evidence="8" id="KW-0969">Cilium</keyword>
<name>A0A6M0R842_9CLOT</name>
<keyword evidence="4" id="KW-1005">Bacterial flagellum biogenesis</keyword>
<comment type="similarity">
    <text evidence="1">Belongs to the FlgM family.</text>
</comment>
<dbReference type="AlphaFoldDB" id="A0A6M0R842"/>
<organism evidence="8 9">
    <name type="scientific">Clostridium niameyense</name>
    <dbReference type="NCBI Taxonomy" id="1622073"/>
    <lineage>
        <taxon>Bacteria</taxon>
        <taxon>Bacillati</taxon>
        <taxon>Bacillota</taxon>
        <taxon>Clostridia</taxon>
        <taxon>Eubacteriales</taxon>
        <taxon>Clostridiaceae</taxon>
        <taxon>Clostridium</taxon>
    </lineage>
</organism>
<dbReference type="GO" id="GO:0045892">
    <property type="term" value="P:negative regulation of DNA-templated transcription"/>
    <property type="evidence" value="ECO:0007669"/>
    <property type="project" value="InterPro"/>
</dbReference>
<sequence>MKINSVSIAKGLNTYNLNKKNIEKKQVNNSKKDTVEISKIGKSLTTYSIEDKFLNSKDRIEKIKKSIDEGTYKVDAKLIAEKMINSTKGKY</sequence>
<comment type="caution">
    <text evidence="8">The sequence shown here is derived from an EMBL/GenBank/DDBJ whole genome shotgun (WGS) entry which is preliminary data.</text>
</comment>
<dbReference type="NCBIfam" id="TIGR03824">
    <property type="entry name" value="FlgM_jcvi"/>
    <property type="match status" value="1"/>
</dbReference>
<evidence type="ECO:0000256" key="2">
    <source>
        <dbReference type="ARBA" id="ARBA00017823"/>
    </source>
</evidence>
<feature type="domain" description="Anti-sigma-28 factor FlgM C-terminal" evidence="7">
    <location>
        <begin position="33"/>
        <end position="85"/>
    </location>
</feature>
<evidence type="ECO:0000256" key="4">
    <source>
        <dbReference type="ARBA" id="ARBA00022795"/>
    </source>
</evidence>
<dbReference type="InterPro" id="IPR007412">
    <property type="entry name" value="FlgM"/>
</dbReference>
<dbReference type="EMBL" id="SXDP01000001">
    <property type="protein sequence ID" value="NEZ45860.1"/>
    <property type="molecule type" value="Genomic_DNA"/>
</dbReference>
<evidence type="ECO:0000313" key="9">
    <source>
        <dbReference type="Proteomes" id="UP000473885"/>
    </source>
</evidence>
<dbReference type="Proteomes" id="UP000473885">
    <property type="component" value="Unassembled WGS sequence"/>
</dbReference>
<reference evidence="8 9" key="1">
    <citation type="submission" date="2019-04" db="EMBL/GenBank/DDBJ databases">
        <title>Genome sequencing of Clostridium botulinum Groups I-IV and Clostridium butyricum.</title>
        <authorList>
            <person name="Brunt J."/>
            <person name="Van Vliet A.H.M."/>
            <person name="Stringer S.C."/>
            <person name="Carter A.T."/>
            <person name="Peck M.W."/>
        </authorList>
    </citation>
    <scope>NUCLEOTIDE SEQUENCE [LARGE SCALE GENOMIC DNA]</scope>
    <source>
        <strain evidence="8 9">IFR 18/094</strain>
    </source>
</reference>
<accession>A0A6M0R842</accession>
<keyword evidence="3" id="KW-0678">Repressor</keyword>
<dbReference type="SUPFAM" id="SSF101498">
    <property type="entry name" value="Anti-sigma factor FlgM"/>
    <property type="match status" value="1"/>
</dbReference>
<evidence type="ECO:0000313" key="8">
    <source>
        <dbReference type="EMBL" id="NEZ45860.1"/>
    </source>
</evidence>
<evidence type="ECO:0000259" key="7">
    <source>
        <dbReference type="Pfam" id="PF04316"/>
    </source>
</evidence>
<keyword evidence="5" id="KW-0805">Transcription regulation</keyword>
<keyword evidence="9" id="KW-1185">Reference proteome</keyword>
<keyword evidence="8" id="KW-0966">Cell projection</keyword>
<proteinExistence type="inferred from homology"/>
<evidence type="ECO:0000256" key="5">
    <source>
        <dbReference type="ARBA" id="ARBA00023015"/>
    </source>
</evidence>
<evidence type="ECO:0000256" key="1">
    <source>
        <dbReference type="ARBA" id="ARBA00005322"/>
    </source>
</evidence>
<evidence type="ECO:0000256" key="3">
    <source>
        <dbReference type="ARBA" id="ARBA00022491"/>
    </source>
</evidence>
<gene>
    <name evidence="8" type="primary">flgM</name>
    <name evidence="8" type="ORF">FDF74_01385</name>
</gene>
<dbReference type="InterPro" id="IPR035890">
    <property type="entry name" value="Anti-sigma-28_factor_FlgM_sf"/>
</dbReference>
<keyword evidence="6" id="KW-0804">Transcription</keyword>
<dbReference type="GO" id="GO:0044781">
    <property type="term" value="P:bacterial-type flagellum organization"/>
    <property type="evidence" value="ECO:0007669"/>
    <property type="project" value="UniProtKB-KW"/>
</dbReference>
<keyword evidence="8" id="KW-0282">Flagellum</keyword>
<evidence type="ECO:0000256" key="6">
    <source>
        <dbReference type="ARBA" id="ARBA00023163"/>
    </source>
</evidence>
<protein>
    <recommendedName>
        <fullName evidence="2">Negative regulator of flagellin synthesis</fullName>
    </recommendedName>
</protein>
<dbReference type="Pfam" id="PF04316">
    <property type="entry name" value="FlgM"/>
    <property type="match status" value="1"/>
</dbReference>
<dbReference type="InterPro" id="IPR031316">
    <property type="entry name" value="FlgM_C"/>
</dbReference>
<dbReference type="RefSeq" id="WP_163248233.1">
    <property type="nucleotide sequence ID" value="NZ_SXDP01000001.1"/>
</dbReference>